<dbReference type="Pfam" id="PF03031">
    <property type="entry name" value="NIF"/>
    <property type="match status" value="1"/>
</dbReference>
<comment type="subunit">
    <text evidence="1">Component of the TIM23 complex.</text>
</comment>
<dbReference type="EMBL" id="PNBA02000003">
    <property type="protein sequence ID" value="KAG6429353.1"/>
    <property type="molecule type" value="Genomic_DNA"/>
</dbReference>
<evidence type="ECO:0000256" key="1">
    <source>
        <dbReference type="RuleBase" id="RU365079"/>
    </source>
</evidence>
<dbReference type="InterPro" id="IPR036412">
    <property type="entry name" value="HAD-like_sf"/>
</dbReference>
<keyword evidence="1" id="KW-0811">Translocation</keyword>
<dbReference type="SMART" id="SM00577">
    <property type="entry name" value="CPDc"/>
    <property type="match status" value="1"/>
</dbReference>
<evidence type="ECO:0000313" key="4">
    <source>
        <dbReference type="Proteomes" id="UP000298416"/>
    </source>
</evidence>
<dbReference type="Proteomes" id="UP000298416">
    <property type="component" value="Unassembled WGS sequence"/>
</dbReference>
<reference evidence="3" key="2">
    <citation type="submission" date="2020-08" db="EMBL/GenBank/DDBJ databases">
        <title>Plant Genome Project.</title>
        <authorList>
            <person name="Zhang R.-G."/>
        </authorList>
    </citation>
    <scope>NUCLEOTIDE SEQUENCE</scope>
    <source>
        <strain evidence="3">Huo1</strain>
        <tissue evidence="3">Leaf</tissue>
    </source>
</reference>
<comment type="similarity">
    <text evidence="1">Belongs to the TIM50 family.</text>
</comment>
<dbReference type="PANTHER" id="PTHR12210">
    <property type="entry name" value="DULLARD PROTEIN PHOSPHATASE"/>
    <property type="match status" value="1"/>
</dbReference>
<name>A0A8X8YBA0_SALSN</name>
<keyword evidence="1" id="KW-0809">Transit peptide</keyword>
<evidence type="ECO:0000313" key="3">
    <source>
        <dbReference type="EMBL" id="KAG6429353.1"/>
    </source>
</evidence>
<sequence>MQTRKRTTGRNSREVVSARVPRLPKKLVENVHVQGKKVAELITSSARKKKVVGTKLKVVEESVGGTNLDSKFRLLDAEDSNICLGHQAEHESHNSFINKIHENGAANYSAGTIFSPPFHLARSDVDDISSEDFYNYFQNGNQQFQDCATENVQIDCPGGVTLSPEVSAIYLSMKNSNKEFIDEDNQDNMAADVRREDEAAEEYDDFDPYFFIKNLPDLSSVVPTFRPLLLPKQTRSCPLTSLVLDLDASQSIYAEQLLNVLDPKRKIFRHRIFRDSCVFVDGNYLKDLSVLGRDLSCVIIIDNSPQAFGFQVDNGIPIESWFDDRTDSELLLLLPFLESLVGAQDVRPLIAQKYNLREKIATAVPPLEYNERDPLQR</sequence>
<dbReference type="InterPro" id="IPR050365">
    <property type="entry name" value="TIM50"/>
</dbReference>
<feature type="domain" description="FCP1 homology" evidence="2">
    <location>
        <begin position="195"/>
        <end position="340"/>
    </location>
</feature>
<keyword evidence="1" id="KW-0813">Transport</keyword>
<dbReference type="Gene3D" id="3.40.50.1000">
    <property type="entry name" value="HAD superfamily/HAD-like"/>
    <property type="match status" value="1"/>
</dbReference>
<organism evidence="3">
    <name type="scientific">Salvia splendens</name>
    <name type="common">Scarlet sage</name>
    <dbReference type="NCBI Taxonomy" id="180675"/>
    <lineage>
        <taxon>Eukaryota</taxon>
        <taxon>Viridiplantae</taxon>
        <taxon>Streptophyta</taxon>
        <taxon>Embryophyta</taxon>
        <taxon>Tracheophyta</taxon>
        <taxon>Spermatophyta</taxon>
        <taxon>Magnoliopsida</taxon>
        <taxon>eudicotyledons</taxon>
        <taxon>Gunneridae</taxon>
        <taxon>Pentapetalae</taxon>
        <taxon>asterids</taxon>
        <taxon>lamiids</taxon>
        <taxon>Lamiales</taxon>
        <taxon>Lamiaceae</taxon>
        <taxon>Nepetoideae</taxon>
        <taxon>Mentheae</taxon>
        <taxon>Salviinae</taxon>
        <taxon>Salvia</taxon>
        <taxon>Salvia subgen. Calosphace</taxon>
        <taxon>core Calosphace</taxon>
    </lineage>
</organism>
<dbReference type="GO" id="GO:0005744">
    <property type="term" value="C:TIM23 mitochondrial import inner membrane translocase complex"/>
    <property type="evidence" value="ECO:0007669"/>
    <property type="project" value="UniProtKB-UniRule"/>
</dbReference>
<accession>A0A8X8YBA0</accession>
<gene>
    <name evidence="3" type="ORF">SASPL_107402</name>
</gene>
<dbReference type="AlphaFoldDB" id="A0A8X8YBA0"/>
<keyword evidence="1" id="KW-0496">Mitochondrion</keyword>
<dbReference type="InterPro" id="IPR004274">
    <property type="entry name" value="FCP1_dom"/>
</dbReference>
<evidence type="ECO:0000259" key="2">
    <source>
        <dbReference type="PROSITE" id="PS50969"/>
    </source>
</evidence>
<dbReference type="GO" id="GO:0015031">
    <property type="term" value="P:protein transport"/>
    <property type="evidence" value="ECO:0007669"/>
    <property type="project" value="UniProtKB-KW"/>
</dbReference>
<keyword evidence="1" id="KW-0653">Protein transport</keyword>
<proteinExistence type="inferred from homology"/>
<comment type="caution">
    <text evidence="3">The sequence shown here is derived from an EMBL/GenBank/DDBJ whole genome shotgun (WGS) entry which is preliminary data.</text>
</comment>
<dbReference type="CDD" id="cd07521">
    <property type="entry name" value="HAD_FCP1-like"/>
    <property type="match status" value="1"/>
</dbReference>
<keyword evidence="4" id="KW-1185">Reference proteome</keyword>
<dbReference type="InterPro" id="IPR023214">
    <property type="entry name" value="HAD_sf"/>
</dbReference>
<comment type="function">
    <text evidence="1">Essential component of the TIM23 complex, a complex that mediates the translocation of transit peptide-containing proteins across the mitochondrial inner membrane.</text>
</comment>
<comment type="subcellular location">
    <subcellularLocation>
        <location evidence="1">Mitochondrion inner membrane</location>
        <topology evidence="1">Single-pass membrane protein</topology>
    </subcellularLocation>
</comment>
<dbReference type="PROSITE" id="PS50969">
    <property type="entry name" value="FCP1"/>
    <property type="match status" value="1"/>
</dbReference>
<dbReference type="SUPFAM" id="SSF56784">
    <property type="entry name" value="HAD-like"/>
    <property type="match status" value="1"/>
</dbReference>
<reference evidence="3" key="1">
    <citation type="submission" date="2018-01" db="EMBL/GenBank/DDBJ databases">
        <authorList>
            <person name="Mao J.F."/>
        </authorList>
    </citation>
    <scope>NUCLEOTIDE SEQUENCE</scope>
    <source>
        <strain evidence="3">Huo1</strain>
        <tissue evidence="3">Leaf</tissue>
    </source>
</reference>
<protein>
    <recommendedName>
        <fullName evidence="1">Mitochondrial import inner membrane translocase subunit TIM50</fullName>
    </recommendedName>
</protein>